<dbReference type="STRING" id="1117702.AQZ52_02075"/>
<comment type="caution">
    <text evidence="1">The sequence shown here is derived from an EMBL/GenBank/DDBJ whole genome shotgun (WGS) entry which is preliminary data.</text>
</comment>
<evidence type="ECO:0000313" key="2">
    <source>
        <dbReference type="Proteomes" id="UP000058012"/>
    </source>
</evidence>
<dbReference type="EMBL" id="LLZS01000003">
    <property type="protein sequence ID" value="KUR72117.1"/>
    <property type="molecule type" value="Genomic_DNA"/>
</dbReference>
<dbReference type="AlphaFoldDB" id="A0A117UWG7"/>
<accession>A0A117UWG7</accession>
<gene>
    <name evidence="1" type="ORF">AQZ52_02075</name>
</gene>
<proteinExistence type="predicted"/>
<reference evidence="1 2" key="1">
    <citation type="submission" date="2015-10" db="EMBL/GenBank/DDBJ databases">
        <title>Draft genome sequence of Novosphingobium fuchskuhlense DSM 25065 isolated from a surface water sample of the southwest basin of Lake Grosse Fuchskuhle.</title>
        <authorList>
            <person name="Ruckert C."/>
            <person name="Winkler A."/>
            <person name="Glaeser J."/>
            <person name="Grossart H.-P."/>
            <person name="Kalinowski J."/>
            <person name="Glaeser S."/>
        </authorList>
    </citation>
    <scope>NUCLEOTIDE SEQUENCE [LARGE SCALE GENOMIC DNA]</scope>
    <source>
        <strain evidence="1 2">FNE08-7</strain>
    </source>
</reference>
<keyword evidence="2" id="KW-1185">Reference proteome</keyword>
<protein>
    <submittedName>
        <fullName evidence="1">Uncharacterized protein</fullName>
    </submittedName>
</protein>
<organism evidence="1 2">
    <name type="scientific">Novosphingobium fuchskuhlense</name>
    <dbReference type="NCBI Taxonomy" id="1117702"/>
    <lineage>
        <taxon>Bacteria</taxon>
        <taxon>Pseudomonadati</taxon>
        <taxon>Pseudomonadota</taxon>
        <taxon>Alphaproteobacteria</taxon>
        <taxon>Sphingomonadales</taxon>
        <taxon>Sphingomonadaceae</taxon>
        <taxon>Novosphingobium</taxon>
    </lineage>
</organism>
<name>A0A117UWG7_9SPHN</name>
<evidence type="ECO:0000313" key="1">
    <source>
        <dbReference type="EMBL" id="KUR72117.1"/>
    </source>
</evidence>
<sequence length="76" mass="8502">MLIQPGALFNKASIICIGLRYPAISIPEHTHEPWPSAINFCKAYRQNFATFGLIGCNAPTQINIDQFDEAFPQPRP</sequence>
<dbReference type="Proteomes" id="UP000058012">
    <property type="component" value="Unassembled WGS sequence"/>
</dbReference>